<reference evidence="1" key="1">
    <citation type="journal article" date="2011" name="Environ. Microbiol.">
        <title>Time-series analyses of Monterey Bay coastal microbial picoplankton using a 'genome proxy' microarray.</title>
        <authorList>
            <person name="Rich V.I."/>
            <person name="Pham V.D."/>
            <person name="Eppley J."/>
            <person name="Shi Y."/>
            <person name="DeLong E.F."/>
        </authorList>
    </citation>
    <scope>NUCLEOTIDE SEQUENCE</scope>
</reference>
<evidence type="ECO:0000313" key="1">
    <source>
        <dbReference type="EMBL" id="ADI18284.1"/>
    </source>
</evidence>
<organism evidence="1">
    <name type="scientific">uncultured Chromatiales bacterium HF0200_41F04</name>
    <dbReference type="NCBI Taxonomy" id="710740"/>
    <lineage>
        <taxon>Bacteria</taxon>
        <taxon>Pseudomonadati</taxon>
        <taxon>Pseudomonadota</taxon>
        <taxon>Gammaproteobacteria</taxon>
        <taxon>Chromatiales</taxon>
        <taxon>environmental samples</taxon>
    </lineage>
</organism>
<protein>
    <submittedName>
        <fullName evidence="1">Uncharacterized protein</fullName>
    </submittedName>
</protein>
<proteinExistence type="predicted"/>
<accession>E0XV43</accession>
<sequence length="49" mass="5429">MDSFCVRGCHRLWPDFPDCSTNTPKGLGLVPVRSPLLRESQLISFPPGT</sequence>
<dbReference type="EMBL" id="GU474885">
    <property type="protein sequence ID" value="ADI18284.1"/>
    <property type="molecule type" value="Genomic_DNA"/>
</dbReference>
<dbReference type="AlphaFoldDB" id="E0XV43"/>
<name>E0XV43_9GAMM</name>